<evidence type="ECO:0000313" key="3">
    <source>
        <dbReference type="EMBL" id="BCD96992.1"/>
    </source>
</evidence>
<evidence type="ECO:0000313" key="4">
    <source>
        <dbReference type="Proteomes" id="UP001320119"/>
    </source>
</evidence>
<reference evidence="3 4" key="1">
    <citation type="journal article" date="2022" name="IScience">
        <title>An ultrasensitive nanofiber-based assay for enzymatic hydrolysis and deep-sea microbial degradation of cellulose.</title>
        <authorList>
            <person name="Tsudome M."/>
            <person name="Tachioka M."/>
            <person name="Miyazaki M."/>
            <person name="Uchimura K."/>
            <person name="Tsuda M."/>
            <person name="Takaki Y."/>
            <person name="Deguchi S."/>
        </authorList>
    </citation>
    <scope>NUCLEOTIDE SEQUENCE [LARGE SCALE GENOMIC DNA]</scope>
    <source>
        <strain evidence="3 4">GE09</strain>
    </source>
</reference>
<protein>
    <recommendedName>
        <fullName evidence="2">GspD-like N0 domain-containing protein</fullName>
    </recommendedName>
</protein>
<feature type="signal peptide" evidence="1">
    <location>
        <begin position="1"/>
        <end position="20"/>
    </location>
</feature>
<feature type="domain" description="GspD-like N0" evidence="2">
    <location>
        <begin position="29"/>
        <end position="93"/>
    </location>
</feature>
<dbReference type="RefSeq" id="WP_236986471.1">
    <property type="nucleotide sequence ID" value="NZ_AP023086.1"/>
</dbReference>
<evidence type="ECO:0000256" key="1">
    <source>
        <dbReference type="SAM" id="SignalP"/>
    </source>
</evidence>
<dbReference type="Pfam" id="PF21305">
    <property type="entry name" value="type_II_gspD_N0"/>
    <property type="match status" value="1"/>
</dbReference>
<sequence>MLRVFSTLVLFSLLCAPSYADNPYGGMTLMQFIQHVGQRLDLTIAIGERVRTNRPITVFVDEKLPKSELYDVFETVLEMENYVAISHEGVVRIVRGRDARSSPIPVIGGSN</sequence>
<proteinExistence type="predicted"/>
<dbReference type="Proteomes" id="UP001320119">
    <property type="component" value="Chromosome"/>
</dbReference>
<gene>
    <name evidence="3" type="ORF">MARGE09_P1192</name>
</gene>
<dbReference type="AlphaFoldDB" id="A0AAN2BJI7"/>
<feature type="chain" id="PRO_5042810702" description="GspD-like N0 domain-containing protein" evidence="1">
    <location>
        <begin position="21"/>
        <end position="111"/>
    </location>
</feature>
<accession>A0AAN2BJI7</accession>
<dbReference type="Gene3D" id="3.55.50.30">
    <property type="match status" value="1"/>
</dbReference>
<dbReference type="EMBL" id="AP023086">
    <property type="protein sequence ID" value="BCD96992.1"/>
    <property type="molecule type" value="Genomic_DNA"/>
</dbReference>
<organism evidence="3 4">
    <name type="scientific">Marinagarivorans cellulosilyticus</name>
    <dbReference type="NCBI Taxonomy" id="2721545"/>
    <lineage>
        <taxon>Bacteria</taxon>
        <taxon>Pseudomonadati</taxon>
        <taxon>Pseudomonadota</taxon>
        <taxon>Gammaproteobacteria</taxon>
        <taxon>Cellvibrionales</taxon>
        <taxon>Cellvibrionaceae</taxon>
        <taxon>Marinagarivorans</taxon>
    </lineage>
</organism>
<dbReference type="InterPro" id="IPR049371">
    <property type="entry name" value="GspD-like_N0"/>
</dbReference>
<dbReference type="KEGG" id="marq:MARGE09_P1192"/>
<evidence type="ECO:0000259" key="2">
    <source>
        <dbReference type="Pfam" id="PF21305"/>
    </source>
</evidence>
<name>A0AAN2BJI7_9GAMM</name>
<keyword evidence="4" id="KW-1185">Reference proteome</keyword>
<keyword evidence="1" id="KW-0732">Signal</keyword>